<dbReference type="Proteomes" id="UP000326757">
    <property type="component" value="Unassembled WGS sequence"/>
</dbReference>
<name>A0A5N6K2D7_MONLA</name>
<evidence type="ECO:0000313" key="2">
    <source>
        <dbReference type="EMBL" id="KAB8296295.1"/>
    </source>
</evidence>
<evidence type="ECO:0000256" key="1">
    <source>
        <dbReference type="SAM" id="SignalP"/>
    </source>
</evidence>
<feature type="chain" id="PRO_5024962778" evidence="1">
    <location>
        <begin position="23"/>
        <end position="114"/>
    </location>
</feature>
<feature type="signal peptide" evidence="1">
    <location>
        <begin position="1"/>
        <end position="22"/>
    </location>
</feature>
<proteinExistence type="predicted"/>
<reference evidence="2 3" key="1">
    <citation type="submission" date="2019-06" db="EMBL/GenBank/DDBJ databases">
        <title>Genome Sequence of the Brown Rot Fungal Pathogen Monilinia laxa.</title>
        <authorList>
            <person name="De Miccolis Angelini R.M."/>
            <person name="Landi L."/>
            <person name="Abate D."/>
            <person name="Pollastro S."/>
            <person name="Romanazzi G."/>
            <person name="Faretra F."/>
        </authorList>
    </citation>
    <scope>NUCLEOTIDE SEQUENCE [LARGE SCALE GENOMIC DNA]</scope>
    <source>
        <strain evidence="2 3">Mlax316</strain>
    </source>
</reference>
<gene>
    <name evidence="2" type="ORF">EYC80_009067</name>
</gene>
<dbReference type="AlphaFoldDB" id="A0A5N6K2D7"/>
<keyword evidence="3" id="KW-1185">Reference proteome</keyword>
<organism evidence="2 3">
    <name type="scientific">Monilinia laxa</name>
    <name type="common">Brown rot fungus</name>
    <name type="synonym">Sclerotinia laxa</name>
    <dbReference type="NCBI Taxonomy" id="61186"/>
    <lineage>
        <taxon>Eukaryota</taxon>
        <taxon>Fungi</taxon>
        <taxon>Dikarya</taxon>
        <taxon>Ascomycota</taxon>
        <taxon>Pezizomycotina</taxon>
        <taxon>Leotiomycetes</taxon>
        <taxon>Helotiales</taxon>
        <taxon>Sclerotiniaceae</taxon>
        <taxon>Monilinia</taxon>
    </lineage>
</organism>
<comment type="caution">
    <text evidence="2">The sequence shown here is derived from an EMBL/GenBank/DDBJ whole genome shotgun (WGS) entry which is preliminary data.</text>
</comment>
<sequence length="114" mass="13226">MGFKLVGFIFDIQLACIHIGKAQKCDTSFKVLVLMARGDAGIVGQQGIQREEYDQEAMGLECMFIVWMCQKLREHRDEYERSGGGMRKWPTGSWFYIPSIVKCRQKTDRNNDRK</sequence>
<keyword evidence="1" id="KW-0732">Signal</keyword>
<accession>A0A5N6K2D7</accession>
<dbReference type="EMBL" id="VIGI01000009">
    <property type="protein sequence ID" value="KAB8296295.1"/>
    <property type="molecule type" value="Genomic_DNA"/>
</dbReference>
<evidence type="ECO:0000313" key="3">
    <source>
        <dbReference type="Proteomes" id="UP000326757"/>
    </source>
</evidence>
<protein>
    <submittedName>
        <fullName evidence="2">Uncharacterized protein</fullName>
    </submittedName>
</protein>